<dbReference type="InterPro" id="IPR027414">
    <property type="entry name" value="GH95_N_dom"/>
</dbReference>
<sequence length="795" mass="89984">MKKSILFLFLPFLSLAQQYPLKLWYDEPAEHFEEALVLGNGRSGVTVFGGASTEHLYLNDISLWAGEPVDPYMNPEAFKYMPLVREALANENYKAADSLMHFIQGSFSQSYAPLGDFYIDFRHEPAEKYYRELNLDDAKVRIEYTHQGAHYSREYYYSHPDKVLVMKLETDAKEGFFATLKLKSQLKNSVNSQGDFLHMNGKAPVRIDPSYYNSDRDPIVYEEDGGTRFSSIIGVQETDGQVVLTDSTLSINGAQEAVLLLSIATSFNGFDKDPFTEGLDEKTIALQQLQNALSKTANELQSAHLADYQELYGRVKLNLGKNELSDLPTNDRLLRYEKGARDPYLETLYFQYGRYLLISSSRTTGIPANLQGLWNPYMRPPWSSNYTMNINVEENYWPAETTNLPEMHDSFLSFIANVSKTGKISAETFYEANGWTASHNSDIWAMTNPVGNFGDGNPVWANWAMGGAWASAHLYEHYTFSQDKEWLRNYAYPLMKGAAEFCLDMLVEAPDGTLVTAPSTSPENVYITDKGYKGATLYGAFADIAMIKELFLDLLMSMEALDINNDFRTEIEKALIRLRPYKVGAKGNLQEWYHDWEDAEPQHRHQSHLYGLHPGRHITIKETPALAAAAQKSLEIKGDETTGWSKGWRINLWARLQDGNHAYKMYRELLRYVKPDAIRPRNEGHGGTYPNLFDAHPPFQIDGNFGGTAAVAEMLVQSDEGHIYLLPALPEAWQNGSVKGLRCRGGFEVDLSWDKGKLKEVTVYSKGGTNTILAYGDYVKNILLIDDLPYKINSF</sequence>
<dbReference type="GO" id="GO:0004560">
    <property type="term" value="F:alpha-L-fucosidase activity"/>
    <property type="evidence" value="ECO:0007669"/>
    <property type="project" value="InterPro"/>
</dbReference>
<feature type="coiled-coil region" evidence="1">
    <location>
        <begin position="279"/>
        <end position="306"/>
    </location>
</feature>
<protein>
    <submittedName>
        <fullName evidence="5">Alpha-L-fucosidase</fullName>
    </submittedName>
</protein>
<dbReference type="GO" id="GO:0005975">
    <property type="term" value="P:carbohydrate metabolic process"/>
    <property type="evidence" value="ECO:0007669"/>
    <property type="project" value="InterPro"/>
</dbReference>
<dbReference type="EMBL" id="LGTQ01000006">
    <property type="protein sequence ID" value="KPM48259.1"/>
    <property type="molecule type" value="Genomic_DNA"/>
</dbReference>
<dbReference type="InterPro" id="IPR016518">
    <property type="entry name" value="Alpha-L-fucosidase"/>
</dbReference>
<dbReference type="InterPro" id="IPR013780">
    <property type="entry name" value="Glyco_hydro_b"/>
</dbReference>
<organism evidence="5 6">
    <name type="scientific">Jiulongibacter sediminis</name>
    <dbReference type="NCBI Taxonomy" id="1605367"/>
    <lineage>
        <taxon>Bacteria</taxon>
        <taxon>Pseudomonadati</taxon>
        <taxon>Bacteroidota</taxon>
        <taxon>Cytophagia</taxon>
        <taxon>Cytophagales</taxon>
        <taxon>Leadbetterellaceae</taxon>
        <taxon>Jiulongibacter</taxon>
    </lineage>
</organism>
<dbReference type="InterPro" id="IPR049053">
    <property type="entry name" value="AFCA-like_C"/>
</dbReference>
<dbReference type="FunFam" id="1.50.10.10:FF:000028">
    <property type="entry name" value="Alpha-L-fucosidase 2"/>
    <property type="match status" value="1"/>
</dbReference>
<dbReference type="Gene3D" id="2.70.98.50">
    <property type="entry name" value="putative glycoside hydrolase family protein from bacillus halodurans"/>
    <property type="match status" value="1"/>
</dbReference>
<dbReference type="PANTHER" id="PTHR31084">
    <property type="entry name" value="ALPHA-L-FUCOSIDASE 2"/>
    <property type="match status" value="1"/>
</dbReference>
<dbReference type="SUPFAM" id="SSF48208">
    <property type="entry name" value="Six-hairpin glycosidases"/>
    <property type="match status" value="1"/>
</dbReference>
<dbReference type="OrthoDB" id="9802600at2"/>
<dbReference type="Pfam" id="PF14498">
    <property type="entry name" value="Glyco_hyd_65N_2"/>
    <property type="match status" value="1"/>
</dbReference>
<evidence type="ECO:0000313" key="6">
    <source>
        <dbReference type="Proteomes" id="UP000050454"/>
    </source>
</evidence>
<keyword evidence="1" id="KW-0175">Coiled coil</keyword>
<feature type="domain" description="Alpha fucosidase A-like C-terminal" evidence="3">
    <location>
        <begin position="717"/>
        <end position="776"/>
    </location>
</feature>
<dbReference type="RefSeq" id="WP_055145428.1">
    <property type="nucleotide sequence ID" value="NZ_JXSZ01000006.1"/>
</dbReference>
<evidence type="ECO:0000259" key="4">
    <source>
        <dbReference type="Pfam" id="PF22124"/>
    </source>
</evidence>
<feature type="domain" description="Glycosyl hydrolase family 95 catalytic" evidence="4">
    <location>
        <begin position="298"/>
        <end position="715"/>
    </location>
</feature>
<feature type="domain" description="Glycosyl hydrolase family 95 N-terminal" evidence="2">
    <location>
        <begin position="23"/>
        <end position="268"/>
    </location>
</feature>
<dbReference type="AlphaFoldDB" id="A0A0P7C0Z1"/>
<keyword evidence="6" id="KW-1185">Reference proteome</keyword>
<dbReference type="PATRIC" id="fig|1605367.3.peg.2618"/>
<reference evidence="5 6" key="1">
    <citation type="submission" date="2015-07" db="EMBL/GenBank/DDBJ databases">
        <title>The draft genome sequence of Leadbetterella sp. JN14-9.</title>
        <authorList>
            <person name="Liu Y."/>
            <person name="Du J."/>
            <person name="Shao Z."/>
        </authorList>
    </citation>
    <scope>NUCLEOTIDE SEQUENCE [LARGE SCALE GENOMIC DNA]</scope>
    <source>
        <strain evidence="5 6">JN14-9</strain>
    </source>
</reference>
<dbReference type="STRING" id="1605367.AFM12_06260"/>
<evidence type="ECO:0000259" key="2">
    <source>
        <dbReference type="Pfam" id="PF14498"/>
    </source>
</evidence>
<proteinExistence type="predicted"/>
<name>A0A0P7C0Z1_9BACT</name>
<dbReference type="Pfam" id="PF22124">
    <property type="entry name" value="Glyco_hydro_95_cat"/>
    <property type="match status" value="1"/>
</dbReference>
<evidence type="ECO:0000259" key="3">
    <source>
        <dbReference type="Pfam" id="PF21307"/>
    </source>
</evidence>
<comment type="caution">
    <text evidence="5">The sequence shown here is derived from an EMBL/GenBank/DDBJ whole genome shotgun (WGS) entry which is preliminary data.</text>
</comment>
<evidence type="ECO:0000313" key="5">
    <source>
        <dbReference type="EMBL" id="KPM48259.1"/>
    </source>
</evidence>
<evidence type="ECO:0000256" key="1">
    <source>
        <dbReference type="SAM" id="Coils"/>
    </source>
</evidence>
<dbReference type="InterPro" id="IPR008928">
    <property type="entry name" value="6-hairpin_glycosidase_sf"/>
</dbReference>
<dbReference type="Gene3D" id="2.60.40.1180">
    <property type="entry name" value="Golgi alpha-mannosidase II"/>
    <property type="match status" value="1"/>
</dbReference>
<accession>A0A0P7C0Z1</accession>
<dbReference type="PIRSF" id="PIRSF007663">
    <property type="entry name" value="UCP007663"/>
    <property type="match status" value="1"/>
</dbReference>
<gene>
    <name evidence="5" type="ORF">AFM12_06260</name>
</gene>
<dbReference type="InterPro" id="IPR012341">
    <property type="entry name" value="6hp_glycosidase-like_sf"/>
</dbReference>
<dbReference type="InterPro" id="IPR054363">
    <property type="entry name" value="GH95_cat"/>
</dbReference>
<dbReference type="Gene3D" id="1.50.10.10">
    <property type="match status" value="1"/>
</dbReference>
<dbReference type="PANTHER" id="PTHR31084:SF0">
    <property type="entry name" value="ALPHA-L-FUCOSIDASE 2"/>
    <property type="match status" value="1"/>
</dbReference>
<dbReference type="Proteomes" id="UP000050454">
    <property type="component" value="Unassembled WGS sequence"/>
</dbReference>
<dbReference type="Pfam" id="PF21307">
    <property type="entry name" value="Glyco_hydro_95_C"/>
    <property type="match status" value="1"/>
</dbReference>